<evidence type="ECO:0000313" key="2">
    <source>
        <dbReference type="EMBL" id="MDC6640741.1"/>
    </source>
</evidence>
<reference evidence="2" key="2">
    <citation type="journal article" date="2023" name="Genes Genomics">
        <title>Genomic insights of Leclercia adecarboxylata strains linked to an outbreak in public hospitals in Mexico.</title>
        <authorList>
            <person name="Barrios-Villa E."/>
            <person name="Pacheco-Flores B."/>
            <person name="Lozano-Zarain P."/>
            <person name="Del Campo-Ortega R."/>
            <person name="de Jesus Ascencio-Montiel I."/>
            <person name="Gonzalez-Leon M."/>
            <person name="Camorlinga-Ponce M."/>
            <person name="Gaytan Cervantes F.J."/>
            <person name="Gonzalez Torres C."/>
            <person name="Aguilar E."/>
            <person name="Gonzalez Ibarra J."/>
            <person name="Torres Lopez F.J."/>
            <person name="Rosas-Vargas H."/>
            <person name="Gonzalez-Bonilla C.R."/>
            <person name="Del Carmen Rocha-Gracia R."/>
        </authorList>
    </citation>
    <scope>NUCLEOTIDE SEQUENCE</scope>
    <source>
        <strain evidence="2">Lac40</strain>
    </source>
</reference>
<geneLocation type="plasmid" evidence="3">
    <name>pP12375-1FII</name>
</geneLocation>
<dbReference type="RefSeq" id="WP_208690799.1">
    <property type="nucleotide sequence ID" value="NZ_CP060824.1"/>
</dbReference>
<reference evidence="3" key="1">
    <citation type="submission" date="2019-12" db="EMBL/GenBank/DDBJ databases">
        <authorList>
            <person name="Zhou D."/>
        </authorList>
    </citation>
    <scope>NUCLEOTIDE SEQUENCE</scope>
    <source>
        <strain evidence="3">P12375</strain>
        <plasmid evidence="3">pP12375-1FII</plasmid>
    </source>
</reference>
<feature type="transmembrane region" description="Helical" evidence="1">
    <location>
        <begin position="17"/>
        <end position="35"/>
    </location>
</feature>
<protein>
    <submittedName>
        <fullName evidence="2">Conjugal transfer protein TraX</fullName>
    </submittedName>
</protein>
<sequence length="181" mass="20368">MTTDSTPAHKKRLSGRIAWGVMSIFLPVQETTWYLRSARHMTARNLARMRHAYPEPADSGAAPPVSPDWEKAVADSGCTPAQLEKNYLSLRRRWRVLFWLMAVPVPLSLLLPVFSSAGITAHQVSTILVLFAGAGVSWSRALIITYRLWQLRSRRVSLAEGGTFRHFLTETRAVRNAIRGR</sequence>
<dbReference type="Proteomes" id="UP001149314">
    <property type="component" value="Unassembled WGS sequence"/>
</dbReference>
<keyword evidence="1" id="KW-1133">Transmembrane helix</keyword>
<dbReference type="InterPro" id="IPR049599">
    <property type="entry name" value="TraX-like"/>
</dbReference>
<keyword evidence="3" id="KW-0614">Plasmid</keyword>
<dbReference type="NCBIfam" id="NF033887">
    <property type="entry name" value="conj_TraX"/>
    <property type="match status" value="1"/>
</dbReference>
<keyword evidence="1" id="KW-0472">Membrane</keyword>
<gene>
    <name evidence="2" type="primary">traX</name>
    <name evidence="2" type="ORF">OEZ79_21160</name>
</gene>
<keyword evidence="1" id="KW-0812">Transmembrane</keyword>
<name>A0A7D5FZJ1_9ENTR</name>
<evidence type="ECO:0000313" key="3">
    <source>
        <dbReference type="EMBL" id="QLG00774.1"/>
    </source>
</evidence>
<organism evidence="3">
    <name type="scientific">Leclercia adecarboxylata</name>
    <dbReference type="NCBI Taxonomy" id="83655"/>
    <lineage>
        <taxon>Bacteria</taxon>
        <taxon>Pseudomonadati</taxon>
        <taxon>Pseudomonadota</taxon>
        <taxon>Gammaproteobacteria</taxon>
        <taxon>Enterobacterales</taxon>
        <taxon>Enterobacteriaceae</taxon>
        <taxon>Leclercia</taxon>
    </lineage>
</organism>
<dbReference type="AlphaFoldDB" id="A0A7D5FZJ1"/>
<feature type="transmembrane region" description="Helical" evidence="1">
    <location>
        <begin position="127"/>
        <end position="149"/>
    </location>
</feature>
<dbReference type="EMBL" id="MN821366">
    <property type="protein sequence ID" value="QLG00774.1"/>
    <property type="molecule type" value="Genomic_DNA"/>
</dbReference>
<dbReference type="EMBL" id="JAOURS010000032">
    <property type="protein sequence ID" value="MDC6640741.1"/>
    <property type="molecule type" value="Genomic_DNA"/>
</dbReference>
<proteinExistence type="predicted"/>
<feature type="transmembrane region" description="Helical" evidence="1">
    <location>
        <begin position="96"/>
        <end position="115"/>
    </location>
</feature>
<accession>A0A7D5FZJ1</accession>
<evidence type="ECO:0000256" key="1">
    <source>
        <dbReference type="SAM" id="Phobius"/>
    </source>
</evidence>